<dbReference type="GO" id="GO:0046872">
    <property type="term" value="F:metal ion binding"/>
    <property type="evidence" value="ECO:0007669"/>
    <property type="project" value="UniProtKB-KW"/>
</dbReference>
<dbReference type="RefSeq" id="WP_105860774.1">
    <property type="nucleotide sequence ID" value="NZ_PUEJ01000002.1"/>
</dbReference>
<dbReference type="PROSITE" id="PS51891">
    <property type="entry name" value="CENP_V_GFA"/>
    <property type="match status" value="1"/>
</dbReference>
<keyword evidence="7" id="KW-1185">Reference proteome</keyword>
<sequence>MALLTGGCECGAIRYEAREAPFDAGWCHCRICQRISGAPAQPWALFAAEAFAYARGEPRVYHSSSFGERHFCGECGASLGFRLRENPTEISINAGTLDDPSLAAPRKHIWTRSQVSWFATADDLPTFLEYEPEKDG</sequence>
<organism evidence="6 7">
    <name type="scientific">Labrys okinawensis</name>
    <dbReference type="NCBI Taxonomy" id="346911"/>
    <lineage>
        <taxon>Bacteria</taxon>
        <taxon>Pseudomonadati</taxon>
        <taxon>Pseudomonadota</taxon>
        <taxon>Alphaproteobacteria</taxon>
        <taxon>Hyphomicrobiales</taxon>
        <taxon>Xanthobacteraceae</taxon>
        <taxon>Labrys</taxon>
    </lineage>
</organism>
<evidence type="ECO:0000256" key="2">
    <source>
        <dbReference type="ARBA" id="ARBA00022723"/>
    </source>
</evidence>
<dbReference type="Proteomes" id="UP000237682">
    <property type="component" value="Unassembled WGS sequence"/>
</dbReference>
<dbReference type="OrthoDB" id="9807246at2"/>
<reference evidence="6 7" key="1">
    <citation type="submission" date="2018-02" db="EMBL/GenBank/DDBJ databases">
        <title>Whole genome sequencing of endophytic bacterium.</title>
        <authorList>
            <person name="Eedara R."/>
            <person name="Podile A.R."/>
        </authorList>
    </citation>
    <scope>NUCLEOTIDE SEQUENCE [LARGE SCALE GENOMIC DNA]</scope>
    <source>
        <strain evidence="6 7">RP1T</strain>
    </source>
</reference>
<keyword evidence="4" id="KW-0456">Lyase</keyword>
<dbReference type="Gene3D" id="3.90.1590.10">
    <property type="entry name" value="glutathione-dependent formaldehyde- activating enzyme (gfa)"/>
    <property type="match status" value="1"/>
</dbReference>
<name>A0A2S9QGE5_9HYPH</name>
<dbReference type="Pfam" id="PF04828">
    <property type="entry name" value="GFA"/>
    <property type="match status" value="1"/>
</dbReference>
<dbReference type="InterPro" id="IPR011057">
    <property type="entry name" value="Mss4-like_sf"/>
</dbReference>
<dbReference type="AlphaFoldDB" id="A0A2S9QGE5"/>
<gene>
    <name evidence="6" type="ORF">C5L14_04045</name>
</gene>
<evidence type="ECO:0000256" key="1">
    <source>
        <dbReference type="ARBA" id="ARBA00005495"/>
    </source>
</evidence>
<evidence type="ECO:0000313" key="6">
    <source>
        <dbReference type="EMBL" id="PRH88423.1"/>
    </source>
</evidence>
<comment type="caution">
    <text evidence="6">The sequence shown here is derived from an EMBL/GenBank/DDBJ whole genome shotgun (WGS) entry which is preliminary data.</text>
</comment>
<evidence type="ECO:0000256" key="3">
    <source>
        <dbReference type="ARBA" id="ARBA00022833"/>
    </source>
</evidence>
<dbReference type="PANTHER" id="PTHR33337">
    <property type="entry name" value="GFA DOMAIN-CONTAINING PROTEIN"/>
    <property type="match status" value="1"/>
</dbReference>
<dbReference type="GO" id="GO:0016846">
    <property type="term" value="F:carbon-sulfur lyase activity"/>
    <property type="evidence" value="ECO:0007669"/>
    <property type="project" value="InterPro"/>
</dbReference>
<evidence type="ECO:0000259" key="5">
    <source>
        <dbReference type="PROSITE" id="PS51891"/>
    </source>
</evidence>
<keyword evidence="3" id="KW-0862">Zinc</keyword>
<accession>A0A2S9QGE5</accession>
<dbReference type="InterPro" id="IPR006913">
    <property type="entry name" value="CENP-V/GFA"/>
</dbReference>
<keyword evidence="2" id="KW-0479">Metal-binding</keyword>
<evidence type="ECO:0000256" key="4">
    <source>
        <dbReference type="ARBA" id="ARBA00023239"/>
    </source>
</evidence>
<dbReference type="PANTHER" id="PTHR33337:SF40">
    <property type="entry name" value="CENP-V_GFA DOMAIN-CONTAINING PROTEIN-RELATED"/>
    <property type="match status" value="1"/>
</dbReference>
<dbReference type="SUPFAM" id="SSF51316">
    <property type="entry name" value="Mss4-like"/>
    <property type="match status" value="1"/>
</dbReference>
<comment type="similarity">
    <text evidence="1">Belongs to the Gfa family.</text>
</comment>
<evidence type="ECO:0000313" key="7">
    <source>
        <dbReference type="Proteomes" id="UP000237682"/>
    </source>
</evidence>
<dbReference type="EMBL" id="PUEJ01000002">
    <property type="protein sequence ID" value="PRH88423.1"/>
    <property type="molecule type" value="Genomic_DNA"/>
</dbReference>
<feature type="domain" description="CENP-V/GFA" evidence="5">
    <location>
        <begin position="4"/>
        <end position="111"/>
    </location>
</feature>
<protein>
    <submittedName>
        <fullName evidence="6">GFA family protein</fullName>
    </submittedName>
</protein>
<proteinExistence type="inferred from homology"/>